<reference evidence="4" key="1">
    <citation type="submission" date="2020-04" db="EMBL/GenBank/DDBJ databases">
        <authorList>
            <person name="Zhang T."/>
        </authorList>
    </citation>
    <scope>NUCLEOTIDE SEQUENCE</scope>
    <source>
        <strain evidence="4">HKST-UBA03</strain>
    </source>
</reference>
<reference evidence="4" key="2">
    <citation type="journal article" date="2021" name="Microbiome">
        <title>Successional dynamics and alternative stable states in a saline activated sludge microbial community over 9 years.</title>
        <authorList>
            <person name="Wang Y."/>
            <person name="Ye J."/>
            <person name="Ju F."/>
            <person name="Liu L."/>
            <person name="Boyd J.A."/>
            <person name="Deng Y."/>
            <person name="Parks D.H."/>
            <person name="Jiang X."/>
            <person name="Yin X."/>
            <person name="Woodcroft B.J."/>
            <person name="Tyson G.W."/>
            <person name="Hugenholtz P."/>
            <person name="Polz M.F."/>
            <person name="Zhang T."/>
        </authorList>
    </citation>
    <scope>NUCLEOTIDE SEQUENCE</scope>
    <source>
        <strain evidence="4">HKST-UBA03</strain>
    </source>
</reference>
<comment type="caution">
    <text evidence="4">The sequence shown here is derived from an EMBL/GenBank/DDBJ whole genome shotgun (WGS) entry which is preliminary data.</text>
</comment>
<accession>A0A955RRR7</accession>
<evidence type="ECO:0000313" key="5">
    <source>
        <dbReference type="Proteomes" id="UP000751518"/>
    </source>
</evidence>
<gene>
    <name evidence="4" type="ORF">KC614_01320</name>
</gene>
<evidence type="ECO:0000313" key="4">
    <source>
        <dbReference type="EMBL" id="MCA9391828.1"/>
    </source>
</evidence>
<dbReference type="AlphaFoldDB" id="A0A955RRR7"/>
<proteinExistence type="inferred from homology"/>
<evidence type="ECO:0000256" key="3">
    <source>
        <dbReference type="ARBA" id="ARBA00023274"/>
    </source>
</evidence>
<comment type="similarity">
    <text evidence="1">Belongs to the bacterial ribosomal protein bL35 family.</text>
</comment>
<keyword evidence="3" id="KW-0687">Ribonucleoprotein</keyword>
<dbReference type="GO" id="GO:0005840">
    <property type="term" value="C:ribosome"/>
    <property type="evidence" value="ECO:0007669"/>
    <property type="project" value="UniProtKB-KW"/>
</dbReference>
<evidence type="ECO:0000256" key="1">
    <source>
        <dbReference type="ARBA" id="ARBA00006598"/>
    </source>
</evidence>
<dbReference type="InterPro" id="IPR037229">
    <property type="entry name" value="Ribosomal_bL35_sf"/>
</dbReference>
<sequence>MPKMKTHKGAAKRIKVTGGAVPKILRRKRVIGKNAKARTATLRQNRKMVTLDASNVRVFKKLIPGV</sequence>
<dbReference type="Gene3D" id="4.10.410.60">
    <property type="match status" value="1"/>
</dbReference>
<dbReference type="GO" id="GO:0003735">
    <property type="term" value="F:structural constituent of ribosome"/>
    <property type="evidence" value="ECO:0007669"/>
    <property type="project" value="InterPro"/>
</dbReference>
<dbReference type="Pfam" id="PF01632">
    <property type="entry name" value="Ribosomal_L35p"/>
    <property type="match status" value="1"/>
</dbReference>
<keyword evidence="2 4" id="KW-0689">Ribosomal protein</keyword>
<dbReference type="EMBL" id="JAGQKZ010000007">
    <property type="protein sequence ID" value="MCA9391828.1"/>
    <property type="molecule type" value="Genomic_DNA"/>
</dbReference>
<protein>
    <submittedName>
        <fullName evidence="4">50S ribosomal protein L35</fullName>
    </submittedName>
</protein>
<dbReference type="Proteomes" id="UP000751518">
    <property type="component" value="Unassembled WGS sequence"/>
</dbReference>
<dbReference type="InterPro" id="IPR021137">
    <property type="entry name" value="Ribosomal_bL35-like"/>
</dbReference>
<dbReference type="GO" id="GO:0006412">
    <property type="term" value="P:translation"/>
    <property type="evidence" value="ECO:0007669"/>
    <property type="project" value="InterPro"/>
</dbReference>
<evidence type="ECO:0000256" key="2">
    <source>
        <dbReference type="ARBA" id="ARBA00022980"/>
    </source>
</evidence>
<organism evidence="4 5">
    <name type="scientific">candidate division WWE3 bacterium</name>
    <dbReference type="NCBI Taxonomy" id="2053526"/>
    <lineage>
        <taxon>Bacteria</taxon>
        <taxon>Katanobacteria</taxon>
    </lineage>
</organism>
<dbReference type="SUPFAM" id="SSF143034">
    <property type="entry name" value="L35p-like"/>
    <property type="match status" value="1"/>
</dbReference>
<dbReference type="GO" id="GO:1990904">
    <property type="term" value="C:ribonucleoprotein complex"/>
    <property type="evidence" value="ECO:0007669"/>
    <property type="project" value="UniProtKB-KW"/>
</dbReference>
<name>A0A955RRR7_UNCKA</name>